<feature type="binding site" evidence="18">
    <location>
        <begin position="135"/>
        <end position="141"/>
    </location>
    <ligand>
        <name>(6S)-NADPHX</name>
        <dbReference type="ChEBI" id="CHEBI:64076"/>
    </ligand>
</feature>
<dbReference type="STRING" id="146817.SAMN04488502_11121"/>
<dbReference type="GO" id="GO:0046496">
    <property type="term" value="P:nicotinamide nucleotide metabolic process"/>
    <property type="evidence" value="ECO:0007669"/>
    <property type="project" value="UniProtKB-UniRule"/>
</dbReference>
<dbReference type="GO" id="GO:0052856">
    <property type="term" value="F:NAD(P)HX epimerase activity"/>
    <property type="evidence" value="ECO:0007669"/>
    <property type="project" value="UniProtKB-UniRule"/>
</dbReference>
<comment type="function">
    <text evidence="14 19">Bifunctional enzyme that catalyzes the epimerization of the S- and R-forms of NAD(P)HX and the dehydration of the S-form of NAD(P)HX at the expense of ADP, which is converted to AMP. This allows the repair of both epimers of NAD(P)HX, a damaged form of NAD(P)H that is a result of enzymatic or heat-dependent hydration.</text>
</comment>
<dbReference type="HAMAP" id="MF_01965">
    <property type="entry name" value="NADHX_dehydratase"/>
    <property type="match status" value="1"/>
</dbReference>
<dbReference type="PIRSF" id="PIRSF017184">
    <property type="entry name" value="Nnr"/>
    <property type="match status" value="1"/>
</dbReference>
<evidence type="ECO:0000256" key="4">
    <source>
        <dbReference type="ARBA" id="ARBA00009524"/>
    </source>
</evidence>
<evidence type="ECO:0000256" key="16">
    <source>
        <dbReference type="ARBA" id="ARBA00049209"/>
    </source>
</evidence>
<evidence type="ECO:0000256" key="19">
    <source>
        <dbReference type="PIRNR" id="PIRNR017184"/>
    </source>
</evidence>
<comment type="function">
    <text evidence="17">Catalyzes the dehydration of the S-form of NAD(P)HX at the expense of ADP, which is converted to AMP. Together with NAD(P)HX epimerase, which catalyzes the epimerization of the S- and R-forms, the enzyme allows the repair of both epimers of NAD(P)HX, a damaged form of NAD(P)H that is a result of enzymatic or heat-dependent hydration.</text>
</comment>
<dbReference type="GO" id="GO:0046872">
    <property type="term" value="F:metal ion binding"/>
    <property type="evidence" value="ECO:0007669"/>
    <property type="project" value="UniProtKB-UniRule"/>
</dbReference>
<evidence type="ECO:0000256" key="13">
    <source>
        <dbReference type="ARBA" id="ARBA00023268"/>
    </source>
</evidence>
<comment type="subunit">
    <text evidence="17">Homotetramer.</text>
</comment>
<feature type="binding site" evidence="18">
    <location>
        <begin position="59"/>
        <end position="63"/>
    </location>
    <ligand>
        <name>(6S)-NADPHX</name>
        <dbReference type="ChEBI" id="CHEBI:64076"/>
    </ligand>
</feature>
<dbReference type="InterPro" id="IPR030677">
    <property type="entry name" value="Nnr"/>
</dbReference>
<keyword evidence="10 17" id="KW-0520">NAD</keyword>
<keyword evidence="11 18" id="KW-0413">Isomerase</keyword>
<reference evidence="22 23" key="1">
    <citation type="submission" date="2016-10" db="EMBL/GenBank/DDBJ databases">
        <authorList>
            <person name="de Groot N.N."/>
        </authorList>
    </citation>
    <scope>NUCLEOTIDE SEQUENCE [LARGE SCALE GENOMIC DNA]</scope>
    <source>
        <strain evidence="22 23">DSM 1736</strain>
    </source>
</reference>
<evidence type="ECO:0000256" key="12">
    <source>
        <dbReference type="ARBA" id="ARBA00023239"/>
    </source>
</evidence>
<dbReference type="NCBIfam" id="TIGR00196">
    <property type="entry name" value="yjeF_cterm"/>
    <property type="match status" value="1"/>
</dbReference>
<dbReference type="Gene3D" id="3.40.1190.20">
    <property type="match status" value="1"/>
</dbReference>
<dbReference type="AlphaFoldDB" id="A0A1G9YAJ2"/>
<proteinExistence type="inferred from homology"/>
<evidence type="ECO:0000256" key="8">
    <source>
        <dbReference type="ARBA" id="ARBA00022857"/>
    </source>
</evidence>
<sequence>MKVATASEMRAIDRCAIEEYGIPGIVLMENAGVEVVKAAESMLAGLVNKKITIFAGKGNNGGDGFVAARHFSNKGAKVKVFLLGNQAEIQGDAAINCHIAGKMGIDIVEISGERDWDKVNIATAFTDCLIDALVGTGFKGELSLEMKRLIAAMNGANKPVLAIDLPSGVAADTGQVVTAAVQATRTVTLGLPKPGVLLYPGAAFTGELLVADIGLPQALLTGENLKQNVLTAGHICDVLPKRCSDAHKGMCGKVLVVAGSQGLTGAAALTSNAALKSGAGLVTLAVAEGIHDIMEIKLTEVMTAPLPEIAKGVLGQAALSPILTLAGKCDALALGPGLGSHAETRLLVREILQAVDKPLIIDADGLNAVAETGELLANALALPVLTPHPGEMARLIGLSVDEVNQDRIYVARQAAEQFGSVVVLKGARTIVAYPDGEVYINTSGNAGMATGGAGDVLTGVIGSFIAQGLSSHTAAIAGVYVHGLAGDIAAQAGLAGLTAGDVLNSVPAALLSLQKL</sequence>
<feature type="binding site" evidence="17">
    <location>
        <position position="266"/>
    </location>
    <ligand>
        <name>(6S)-NADPHX</name>
        <dbReference type="ChEBI" id="CHEBI:64076"/>
    </ligand>
</feature>
<dbReference type="PROSITE" id="PS01050">
    <property type="entry name" value="YJEF_C_2"/>
    <property type="match status" value="1"/>
</dbReference>
<keyword evidence="6 17" id="KW-0547">Nucleotide-binding</keyword>
<dbReference type="CDD" id="cd01171">
    <property type="entry name" value="YXKO-related"/>
    <property type="match status" value="1"/>
</dbReference>
<dbReference type="InterPro" id="IPR029056">
    <property type="entry name" value="Ribokinase-like"/>
</dbReference>
<dbReference type="InterPro" id="IPR000631">
    <property type="entry name" value="CARKD"/>
</dbReference>
<dbReference type="InterPro" id="IPR036652">
    <property type="entry name" value="YjeF_N_dom_sf"/>
</dbReference>
<dbReference type="PROSITE" id="PS51383">
    <property type="entry name" value="YJEF_C_3"/>
    <property type="match status" value="1"/>
</dbReference>
<gene>
    <name evidence="18" type="primary">nnrE</name>
    <name evidence="17" type="synonym">nnrD</name>
    <name evidence="22" type="ORF">SAMN04488502_11121</name>
</gene>
<dbReference type="PANTHER" id="PTHR12592:SF0">
    <property type="entry name" value="ATP-DEPENDENT (S)-NAD(P)H-HYDRATE DEHYDRATASE"/>
    <property type="match status" value="1"/>
</dbReference>
<dbReference type="SUPFAM" id="SSF53613">
    <property type="entry name" value="Ribokinase-like"/>
    <property type="match status" value="1"/>
</dbReference>
<evidence type="ECO:0000313" key="22">
    <source>
        <dbReference type="EMBL" id="SDN05463.1"/>
    </source>
</evidence>
<evidence type="ECO:0000256" key="14">
    <source>
        <dbReference type="ARBA" id="ARBA00025153"/>
    </source>
</evidence>
<evidence type="ECO:0000256" key="9">
    <source>
        <dbReference type="ARBA" id="ARBA00022958"/>
    </source>
</evidence>
<evidence type="ECO:0000256" key="1">
    <source>
        <dbReference type="ARBA" id="ARBA00000013"/>
    </source>
</evidence>
<evidence type="ECO:0000256" key="17">
    <source>
        <dbReference type="HAMAP-Rule" id="MF_01965"/>
    </source>
</evidence>
<keyword evidence="9 18" id="KW-0630">Potassium</keyword>
<comment type="cofactor">
    <cofactor evidence="18 19">
        <name>K(+)</name>
        <dbReference type="ChEBI" id="CHEBI:29103"/>
    </cofactor>
    <text evidence="18 19">Binds 1 potassium ion per subunit.</text>
</comment>
<evidence type="ECO:0000256" key="2">
    <source>
        <dbReference type="ARBA" id="ARBA00000909"/>
    </source>
</evidence>
<dbReference type="Pfam" id="PF01256">
    <property type="entry name" value="Carb_kinase"/>
    <property type="match status" value="1"/>
</dbReference>
<comment type="caution">
    <text evidence="18">Lacks conserved residue(s) required for the propagation of feature annotation.</text>
</comment>
<dbReference type="OrthoDB" id="9806925at2"/>
<dbReference type="PROSITE" id="PS51385">
    <property type="entry name" value="YJEF_N"/>
    <property type="match status" value="1"/>
</dbReference>
<evidence type="ECO:0000256" key="6">
    <source>
        <dbReference type="ARBA" id="ARBA00022741"/>
    </source>
</evidence>
<feature type="domain" description="YjeF N-terminal" evidence="21">
    <location>
        <begin position="9"/>
        <end position="221"/>
    </location>
</feature>
<dbReference type="EMBL" id="FNHB01000011">
    <property type="protein sequence ID" value="SDN05463.1"/>
    <property type="molecule type" value="Genomic_DNA"/>
</dbReference>
<evidence type="ECO:0000256" key="18">
    <source>
        <dbReference type="HAMAP-Rule" id="MF_01966"/>
    </source>
</evidence>
<keyword evidence="23" id="KW-1185">Reference proteome</keyword>
<protein>
    <recommendedName>
        <fullName evidence="19">Bifunctional NAD(P)H-hydrate repair enzyme</fullName>
    </recommendedName>
    <alternativeName>
        <fullName evidence="19">Nicotinamide nucleotide repair protein</fullName>
    </alternativeName>
    <domain>
        <recommendedName>
            <fullName evidence="19">ADP-dependent (S)-NAD(P)H-hydrate dehydratase</fullName>
            <ecNumber evidence="19">4.2.1.136</ecNumber>
        </recommendedName>
        <alternativeName>
            <fullName evidence="19">ADP-dependent NAD(P)HX dehydratase</fullName>
        </alternativeName>
    </domain>
    <domain>
        <recommendedName>
            <fullName evidence="19">NAD(P)H-hydrate epimerase</fullName>
            <ecNumber evidence="19">5.1.99.6</ecNumber>
        </recommendedName>
    </domain>
</protein>
<evidence type="ECO:0000259" key="21">
    <source>
        <dbReference type="PROSITE" id="PS51385"/>
    </source>
</evidence>
<feature type="binding site" evidence="18">
    <location>
        <position position="167"/>
    </location>
    <ligand>
        <name>K(+)</name>
        <dbReference type="ChEBI" id="CHEBI:29103"/>
    </ligand>
</feature>
<feature type="binding site" evidence="18">
    <location>
        <position position="164"/>
    </location>
    <ligand>
        <name>(6S)-NADPHX</name>
        <dbReference type="ChEBI" id="CHEBI:64076"/>
    </ligand>
</feature>
<dbReference type="GO" id="GO:0005524">
    <property type="term" value="F:ATP binding"/>
    <property type="evidence" value="ECO:0007669"/>
    <property type="project" value="UniProtKB-UniRule"/>
</dbReference>
<dbReference type="InterPro" id="IPR004443">
    <property type="entry name" value="YjeF_N_dom"/>
</dbReference>
<dbReference type="Gene3D" id="3.40.50.10260">
    <property type="entry name" value="YjeF N-terminal domain"/>
    <property type="match status" value="1"/>
</dbReference>
<feature type="binding site" evidence="17">
    <location>
        <position position="388"/>
    </location>
    <ligand>
        <name>(6S)-NADPHX</name>
        <dbReference type="ChEBI" id="CHEBI:64076"/>
    </ligand>
</feature>
<feature type="binding site" evidence="18">
    <location>
        <position position="131"/>
    </location>
    <ligand>
        <name>K(+)</name>
        <dbReference type="ChEBI" id="CHEBI:29103"/>
    </ligand>
</feature>
<dbReference type="Pfam" id="PF03853">
    <property type="entry name" value="YjeF_N"/>
    <property type="match status" value="1"/>
</dbReference>
<comment type="similarity">
    <text evidence="18">Belongs to the NnrE/AIBP family.</text>
</comment>
<feature type="binding site" evidence="17">
    <location>
        <position position="455"/>
    </location>
    <ligand>
        <name>(6S)-NADPHX</name>
        <dbReference type="ChEBI" id="CHEBI:64076"/>
    </ligand>
</feature>
<dbReference type="HAMAP" id="MF_01966">
    <property type="entry name" value="NADHX_epimerase"/>
    <property type="match status" value="1"/>
</dbReference>
<organism evidence="22 23">
    <name type="scientific">Dendrosporobacter quercicolus</name>
    <dbReference type="NCBI Taxonomy" id="146817"/>
    <lineage>
        <taxon>Bacteria</taxon>
        <taxon>Bacillati</taxon>
        <taxon>Bacillota</taxon>
        <taxon>Negativicutes</taxon>
        <taxon>Selenomonadales</taxon>
        <taxon>Sporomusaceae</taxon>
        <taxon>Dendrosporobacter</taxon>
    </lineage>
</organism>
<comment type="similarity">
    <text evidence="4 19">In the C-terminal section; belongs to the NnrD/CARKD family.</text>
</comment>
<keyword evidence="7 17" id="KW-0067">ATP-binding</keyword>
<dbReference type="InterPro" id="IPR017953">
    <property type="entry name" value="Carbohydrate_kinase_pred_CS"/>
</dbReference>
<evidence type="ECO:0000256" key="3">
    <source>
        <dbReference type="ARBA" id="ARBA00006001"/>
    </source>
</evidence>
<dbReference type="GO" id="GO:0052855">
    <property type="term" value="F:ADP-dependent NAD(P)H-hydrate dehydratase activity"/>
    <property type="evidence" value="ECO:0007669"/>
    <property type="project" value="UniProtKB-UniRule"/>
</dbReference>
<feature type="binding site" evidence="18">
    <location>
        <position position="60"/>
    </location>
    <ligand>
        <name>K(+)</name>
        <dbReference type="ChEBI" id="CHEBI:29103"/>
    </ligand>
</feature>
<keyword evidence="5 18" id="KW-0479">Metal-binding</keyword>
<comment type="cofactor">
    <cofactor evidence="17">
        <name>Mg(2+)</name>
        <dbReference type="ChEBI" id="CHEBI:18420"/>
    </cofactor>
</comment>
<name>A0A1G9YAJ2_9FIRM</name>
<feature type="binding site" evidence="17">
    <location>
        <position position="337"/>
    </location>
    <ligand>
        <name>(6S)-NADPHX</name>
        <dbReference type="ChEBI" id="CHEBI:64076"/>
    </ligand>
</feature>
<comment type="catalytic activity">
    <reaction evidence="15 17 19">
        <text>(6S)-NADHX + ADP = AMP + phosphate + NADH + H(+)</text>
        <dbReference type="Rhea" id="RHEA:32223"/>
        <dbReference type="ChEBI" id="CHEBI:15378"/>
        <dbReference type="ChEBI" id="CHEBI:43474"/>
        <dbReference type="ChEBI" id="CHEBI:57945"/>
        <dbReference type="ChEBI" id="CHEBI:64074"/>
        <dbReference type="ChEBI" id="CHEBI:456215"/>
        <dbReference type="ChEBI" id="CHEBI:456216"/>
        <dbReference type="EC" id="4.2.1.136"/>
    </reaction>
</comment>
<evidence type="ECO:0000256" key="5">
    <source>
        <dbReference type="ARBA" id="ARBA00022723"/>
    </source>
</evidence>
<evidence type="ECO:0000256" key="10">
    <source>
        <dbReference type="ARBA" id="ARBA00023027"/>
    </source>
</evidence>
<keyword evidence="8 17" id="KW-0521">NADP</keyword>
<dbReference type="SUPFAM" id="SSF64153">
    <property type="entry name" value="YjeF N-terminal domain-like"/>
    <property type="match status" value="1"/>
</dbReference>
<comment type="similarity">
    <text evidence="3 19">In the N-terminal section; belongs to the NnrE/AIBP family.</text>
</comment>
<dbReference type="RefSeq" id="WP_092074614.1">
    <property type="nucleotide sequence ID" value="NZ_FNHB01000011.1"/>
</dbReference>
<evidence type="ECO:0000256" key="7">
    <source>
        <dbReference type="ARBA" id="ARBA00022840"/>
    </source>
</evidence>
<evidence type="ECO:0000256" key="11">
    <source>
        <dbReference type="ARBA" id="ARBA00023235"/>
    </source>
</evidence>
<dbReference type="PANTHER" id="PTHR12592">
    <property type="entry name" value="ATP-DEPENDENT (S)-NAD(P)H-HYDRATE DEHYDRATASE FAMILY MEMBER"/>
    <property type="match status" value="1"/>
</dbReference>
<accession>A0A1G9YAJ2</accession>
<evidence type="ECO:0000313" key="23">
    <source>
        <dbReference type="Proteomes" id="UP000214880"/>
    </source>
</evidence>
<feature type="domain" description="YjeF C-terminal" evidence="20">
    <location>
        <begin position="231"/>
        <end position="513"/>
    </location>
</feature>
<feature type="binding site" evidence="17">
    <location>
        <begin position="425"/>
        <end position="429"/>
    </location>
    <ligand>
        <name>AMP</name>
        <dbReference type="ChEBI" id="CHEBI:456215"/>
    </ligand>
</feature>
<dbReference type="Proteomes" id="UP000214880">
    <property type="component" value="Unassembled WGS sequence"/>
</dbReference>
<evidence type="ECO:0000259" key="20">
    <source>
        <dbReference type="PROSITE" id="PS51383"/>
    </source>
</evidence>
<comment type="catalytic activity">
    <reaction evidence="16 17 19">
        <text>(6S)-NADPHX + ADP = AMP + phosphate + NADPH + H(+)</text>
        <dbReference type="Rhea" id="RHEA:32235"/>
        <dbReference type="ChEBI" id="CHEBI:15378"/>
        <dbReference type="ChEBI" id="CHEBI:43474"/>
        <dbReference type="ChEBI" id="CHEBI:57783"/>
        <dbReference type="ChEBI" id="CHEBI:64076"/>
        <dbReference type="ChEBI" id="CHEBI:456215"/>
        <dbReference type="ChEBI" id="CHEBI:456216"/>
        <dbReference type="EC" id="4.2.1.136"/>
    </reaction>
</comment>
<comment type="function">
    <text evidence="18">Catalyzes the epimerization of the S- and R-forms of NAD(P)HX, a damaged form of NAD(P)H that is a result of enzymatic or heat-dependent hydration. This is a prerequisite for the S-specific NAD(P)H-hydrate dehydratase to allow the repair of both epimers of NAD(P)HX.</text>
</comment>
<comment type="similarity">
    <text evidence="17">Belongs to the NnrD/CARKD family.</text>
</comment>
<keyword evidence="12 17" id="KW-0456">Lyase</keyword>
<dbReference type="EC" id="5.1.99.6" evidence="19"/>
<evidence type="ECO:0000256" key="15">
    <source>
        <dbReference type="ARBA" id="ARBA00048238"/>
    </source>
</evidence>
<feature type="binding site" evidence="17">
    <location>
        <position position="454"/>
    </location>
    <ligand>
        <name>AMP</name>
        <dbReference type="ChEBI" id="CHEBI:456215"/>
    </ligand>
</feature>
<dbReference type="NCBIfam" id="TIGR00197">
    <property type="entry name" value="yjeF_nterm"/>
    <property type="match status" value="1"/>
</dbReference>
<comment type="catalytic activity">
    <reaction evidence="2 18 19">
        <text>(6R)-NADPHX = (6S)-NADPHX</text>
        <dbReference type="Rhea" id="RHEA:32227"/>
        <dbReference type="ChEBI" id="CHEBI:64076"/>
        <dbReference type="ChEBI" id="CHEBI:64077"/>
        <dbReference type="EC" id="5.1.99.6"/>
    </reaction>
</comment>
<comment type="catalytic activity">
    <reaction evidence="1 18 19">
        <text>(6R)-NADHX = (6S)-NADHX</text>
        <dbReference type="Rhea" id="RHEA:32215"/>
        <dbReference type="ChEBI" id="CHEBI:64074"/>
        <dbReference type="ChEBI" id="CHEBI:64075"/>
        <dbReference type="EC" id="5.1.99.6"/>
    </reaction>
</comment>
<keyword evidence="13" id="KW-0511">Multifunctional enzyme</keyword>
<dbReference type="EC" id="4.2.1.136" evidence="19"/>
<dbReference type="GO" id="GO:0110051">
    <property type="term" value="P:metabolite repair"/>
    <property type="evidence" value="ECO:0007669"/>
    <property type="project" value="TreeGrafter"/>
</dbReference>